<name>A0A6J5P4P2_9CAUD</name>
<accession>A0A6J5P4P2</accession>
<evidence type="ECO:0000313" key="2">
    <source>
        <dbReference type="EMBL" id="CAB4171234.1"/>
    </source>
</evidence>
<sequence length="63" mass="7475">MDDPRERLIRIMGTFDLATGHADGWDDLLDSLESELRDVLGHYRAVRKESSSWRKRQIREMED</sequence>
<evidence type="ECO:0000313" key="1">
    <source>
        <dbReference type="EMBL" id="CAB4164331.1"/>
    </source>
</evidence>
<evidence type="ECO:0000313" key="3">
    <source>
        <dbReference type="EMBL" id="CAB4214191.1"/>
    </source>
</evidence>
<organism evidence="1">
    <name type="scientific">uncultured Caudovirales phage</name>
    <dbReference type="NCBI Taxonomy" id="2100421"/>
    <lineage>
        <taxon>Viruses</taxon>
        <taxon>Duplodnaviria</taxon>
        <taxon>Heunggongvirae</taxon>
        <taxon>Uroviricota</taxon>
        <taxon>Caudoviricetes</taxon>
        <taxon>Peduoviridae</taxon>
        <taxon>Maltschvirus</taxon>
        <taxon>Maltschvirus maltsch</taxon>
    </lineage>
</organism>
<dbReference type="EMBL" id="LR796862">
    <property type="protein sequence ID" value="CAB4171234.1"/>
    <property type="molecule type" value="Genomic_DNA"/>
</dbReference>
<proteinExistence type="predicted"/>
<dbReference type="EMBL" id="LR796767">
    <property type="protein sequence ID" value="CAB4164331.1"/>
    <property type="molecule type" value="Genomic_DNA"/>
</dbReference>
<gene>
    <name evidence="3" type="ORF">UFOVP1453_21</name>
    <name evidence="1" type="ORF">UFOVP832_16</name>
    <name evidence="2" type="ORF">UFOVP919_9</name>
</gene>
<reference evidence="1" key="1">
    <citation type="submission" date="2020-04" db="EMBL/GenBank/DDBJ databases">
        <authorList>
            <person name="Chiriac C."/>
            <person name="Salcher M."/>
            <person name="Ghai R."/>
            <person name="Kavagutti S V."/>
        </authorList>
    </citation>
    <scope>NUCLEOTIDE SEQUENCE</scope>
</reference>
<protein>
    <submittedName>
        <fullName evidence="1">Uncharacterized protein</fullName>
    </submittedName>
</protein>
<dbReference type="EMBL" id="LR797406">
    <property type="protein sequence ID" value="CAB4214191.1"/>
    <property type="molecule type" value="Genomic_DNA"/>
</dbReference>